<name>A0A087BT92_9BIFI</name>
<keyword evidence="1" id="KW-0812">Transmembrane</keyword>
<keyword evidence="1" id="KW-1133">Transmembrane helix</keyword>
<dbReference type="EMBL" id="JGZD01000001">
    <property type="protein sequence ID" value="KFI74242.1"/>
    <property type="molecule type" value="Genomic_DNA"/>
</dbReference>
<dbReference type="InterPro" id="IPR025329">
    <property type="entry name" value="DUF4235"/>
</dbReference>
<evidence type="ECO:0000313" key="3">
    <source>
        <dbReference type="Proteomes" id="UP000029014"/>
    </source>
</evidence>
<keyword evidence="1" id="KW-0472">Membrane</keyword>
<evidence type="ECO:0000256" key="1">
    <source>
        <dbReference type="SAM" id="Phobius"/>
    </source>
</evidence>
<dbReference type="Proteomes" id="UP000029014">
    <property type="component" value="Unassembled WGS sequence"/>
</dbReference>
<dbReference type="RefSeq" id="WP_022861715.1">
    <property type="nucleotide sequence ID" value="NZ_JGZD01000001.1"/>
</dbReference>
<dbReference type="STRING" id="1693.BMIN_1143"/>
<evidence type="ECO:0000313" key="2">
    <source>
        <dbReference type="EMBL" id="KFI74242.1"/>
    </source>
</evidence>
<feature type="transmembrane region" description="Helical" evidence="1">
    <location>
        <begin position="84"/>
        <end position="107"/>
    </location>
</feature>
<reference evidence="2 3" key="1">
    <citation type="submission" date="2014-03" db="EMBL/GenBank/DDBJ databases">
        <title>Genomics of Bifidobacteria.</title>
        <authorList>
            <person name="Ventura M."/>
            <person name="Milani C."/>
            <person name="Lugli G.A."/>
        </authorList>
    </citation>
    <scope>NUCLEOTIDE SEQUENCE [LARGE SCALE GENOMIC DNA]</scope>
    <source>
        <strain evidence="2 3">LMG 11592</strain>
    </source>
</reference>
<keyword evidence="3" id="KW-1185">Reference proteome</keyword>
<evidence type="ECO:0008006" key="4">
    <source>
        <dbReference type="Google" id="ProtNLM"/>
    </source>
</evidence>
<dbReference type="AlphaFoldDB" id="A0A087BT92"/>
<sequence>MDEFHNENGLGVTADSIIEQLDTVNEKVNAMRKARMDDPDSLTEKLLKALAPTVAGAAAGKLFSLVWNRAHPTRGANDEGRSDALLPTLAFSALSAAFVAIVSEVSVRGSQAWVRRRHRRSGL</sequence>
<accession>A0A087BT92</accession>
<proteinExistence type="predicted"/>
<protein>
    <recommendedName>
        <fullName evidence="4">Membrane associated protein</fullName>
    </recommendedName>
</protein>
<dbReference type="eggNOG" id="ENOG5031Y80">
    <property type="taxonomic scope" value="Bacteria"/>
</dbReference>
<comment type="caution">
    <text evidence="2">The sequence shown here is derived from an EMBL/GenBank/DDBJ whole genome shotgun (WGS) entry which is preliminary data.</text>
</comment>
<gene>
    <name evidence="2" type="ORF">BMIN_1143</name>
</gene>
<dbReference type="Pfam" id="PF14019">
    <property type="entry name" value="DUF4235"/>
    <property type="match status" value="1"/>
</dbReference>
<organism evidence="2 3">
    <name type="scientific">Bifidobacterium minimum</name>
    <dbReference type="NCBI Taxonomy" id="1693"/>
    <lineage>
        <taxon>Bacteria</taxon>
        <taxon>Bacillati</taxon>
        <taxon>Actinomycetota</taxon>
        <taxon>Actinomycetes</taxon>
        <taxon>Bifidobacteriales</taxon>
        <taxon>Bifidobacteriaceae</taxon>
        <taxon>Bifidobacterium</taxon>
    </lineage>
</organism>